<evidence type="ECO:0000256" key="1">
    <source>
        <dbReference type="SAM" id="MobiDB-lite"/>
    </source>
</evidence>
<feature type="region of interest" description="Disordered" evidence="1">
    <location>
        <begin position="20"/>
        <end position="40"/>
    </location>
</feature>
<feature type="region of interest" description="Disordered" evidence="1">
    <location>
        <begin position="72"/>
        <end position="97"/>
    </location>
</feature>
<evidence type="ECO:0000313" key="3">
    <source>
        <dbReference type="Proteomes" id="UP001454036"/>
    </source>
</evidence>
<gene>
    <name evidence="2" type="ORF">LIER_03462</name>
</gene>
<accession>A0AAV3NUJ3</accession>
<dbReference type="AlphaFoldDB" id="A0AAV3NUJ3"/>
<reference evidence="2 3" key="1">
    <citation type="submission" date="2024-01" db="EMBL/GenBank/DDBJ databases">
        <title>The complete chloroplast genome sequence of Lithospermum erythrorhizon: insights into the phylogenetic relationship among Boraginaceae species and the maternal lineages of purple gromwells.</title>
        <authorList>
            <person name="Okada T."/>
            <person name="Watanabe K."/>
        </authorList>
    </citation>
    <scope>NUCLEOTIDE SEQUENCE [LARGE SCALE GENOMIC DNA]</scope>
</reference>
<comment type="caution">
    <text evidence="2">The sequence shown here is derived from an EMBL/GenBank/DDBJ whole genome shotgun (WGS) entry which is preliminary data.</text>
</comment>
<evidence type="ECO:0000313" key="2">
    <source>
        <dbReference type="EMBL" id="GAA0142603.1"/>
    </source>
</evidence>
<feature type="compositionally biased region" description="Polar residues" evidence="1">
    <location>
        <begin position="81"/>
        <end position="96"/>
    </location>
</feature>
<keyword evidence="3" id="KW-1185">Reference proteome</keyword>
<organism evidence="2 3">
    <name type="scientific">Lithospermum erythrorhizon</name>
    <name type="common">Purple gromwell</name>
    <name type="synonym">Lithospermum officinale var. erythrorhizon</name>
    <dbReference type="NCBI Taxonomy" id="34254"/>
    <lineage>
        <taxon>Eukaryota</taxon>
        <taxon>Viridiplantae</taxon>
        <taxon>Streptophyta</taxon>
        <taxon>Embryophyta</taxon>
        <taxon>Tracheophyta</taxon>
        <taxon>Spermatophyta</taxon>
        <taxon>Magnoliopsida</taxon>
        <taxon>eudicotyledons</taxon>
        <taxon>Gunneridae</taxon>
        <taxon>Pentapetalae</taxon>
        <taxon>asterids</taxon>
        <taxon>lamiids</taxon>
        <taxon>Boraginales</taxon>
        <taxon>Boraginaceae</taxon>
        <taxon>Boraginoideae</taxon>
        <taxon>Lithospermeae</taxon>
        <taxon>Lithospermum</taxon>
    </lineage>
</organism>
<protein>
    <submittedName>
        <fullName evidence="2">Uncharacterized protein</fullName>
    </submittedName>
</protein>
<dbReference type="Proteomes" id="UP001454036">
    <property type="component" value="Unassembled WGS sequence"/>
</dbReference>
<sequence length="249" mass="27168">MYRPCELTFDHLLSEAMASGGILRDTPSPSSTREPSSVRVIDAATLKQEEANDEIFREIDEYPTTLVVPESADVSQELPAGSSTQSREGTISQSADEQGEDYVDLTSYVANLLTVRFTGSQLWDFKEYFSIPDDVGIRVPIEGESIMEPILNKDDIERAFCPSYCLGIRSEGGGPTKVELVAMKGKRLPHFSIQLVVHKPLIPGTDPILVFPPKRSSTSYVSTPASKRAKLEALAAITAPSSSPNTDQT</sequence>
<feature type="compositionally biased region" description="Low complexity" evidence="1">
    <location>
        <begin position="26"/>
        <end position="40"/>
    </location>
</feature>
<name>A0AAV3NUJ3_LITER</name>
<proteinExistence type="predicted"/>
<dbReference type="EMBL" id="BAABME010000416">
    <property type="protein sequence ID" value="GAA0142603.1"/>
    <property type="molecule type" value="Genomic_DNA"/>
</dbReference>